<evidence type="ECO:0000313" key="2">
    <source>
        <dbReference type="EMBL" id="CAB0000289.1"/>
    </source>
</evidence>
<protein>
    <submittedName>
        <fullName evidence="2">Uncharacterized protein</fullName>
    </submittedName>
</protein>
<gene>
    <name evidence="2" type="ORF">NTEN_LOCUS6287</name>
</gene>
<sequence length="183" mass="21275">MDVEEFPSDWRHRMQSAVFASQQPKGERTHNSAGREAIRGFRRFARQGGQCCQHSRRNSDPRWDPLTAYKSPPILLEGGFEELLERYPQTVTNPRVAVPRRPDESSVNPRDPSSSRRMINRNTRRIRWPIPSARMATMCRWTSTTPRCQRATGRGTTWSRSTRHCLLLLQVRLSCRTKPTTKK</sequence>
<dbReference type="EMBL" id="CADCXU010009360">
    <property type="protein sequence ID" value="CAB0000289.1"/>
    <property type="molecule type" value="Genomic_DNA"/>
</dbReference>
<name>A0A6H5GCC4_9HEMI</name>
<evidence type="ECO:0000313" key="3">
    <source>
        <dbReference type="Proteomes" id="UP000479000"/>
    </source>
</evidence>
<reference evidence="2 3" key="1">
    <citation type="submission" date="2020-02" db="EMBL/GenBank/DDBJ databases">
        <authorList>
            <person name="Ferguson B K."/>
        </authorList>
    </citation>
    <scope>NUCLEOTIDE SEQUENCE [LARGE SCALE GENOMIC DNA]</scope>
</reference>
<dbReference type="Proteomes" id="UP000479000">
    <property type="component" value="Unassembled WGS sequence"/>
</dbReference>
<organism evidence="2 3">
    <name type="scientific">Nesidiocoris tenuis</name>
    <dbReference type="NCBI Taxonomy" id="355587"/>
    <lineage>
        <taxon>Eukaryota</taxon>
        <taxon>Metazoa</taxon>
        <taxon>Ecdysozoa</taxon>
        <taxon>Arthropoda</taxon>
        <taxon>Hexapoda</taxon>
        <taxon>Insecta</taxon>
        <taxon>Pterygota</taxon>
        <taxon>Neoptera</taxon>
        <taxon>Paraneoptera</taxon>
        <taxon>Hemiptera</taxon>
        <taxon>Heteroptera</taxon>
        <taxon>Panheteroptera</taxon>
        <taxon>Cimicomorpha</taxon>
        <taxon>Miridae</taxon>
        <taxon>Dicyphina</taxon>
        <taxon>Nesidiocoris</taxon>
    </lineage>
</organism>
<dbReference type="AlphaFoldDB" id="A0A6H5GCC4"/>
<keyword evidence="3" id="KW-1185">Reference proteome</keyword>
<evidence type="ECO:0000256" key="1">
    <source>
        <dbReference type="SAM" id="MobiDB-lite"/>
    </source>
</evidence>
<feature type="region of interest" description="Disordered" evidence="1">
    <location>
        <begin position="96"/>
        <end position="122"/>
    </location>
</feature>
<proteinExistence type="predicted"/>
<accession>A0A6H5GCC4</accession>